<feature type="binding site" evidence="10">
    <location>
        <begin position="125"/>
        <end position="128"/>
    </location>
    <ligand>
        <name>GTP</name>
        <dbReference type="ChEBI" id="CHEBI:37565"/>
    </ligand>
</feature>
<dbReference type="CDD" id="cd04466">
    <property type="entry name" value="S1_YloQ_GTPase"/>
    <property type="match status" value="1"/>
</dbReference>
<dbReference type="SUPFAM" id="SSF52540">
    <property type="entry name" value="P-loop containing nucleoside triphosphate hydrolases"/>
    <property type="match status" value="1"/>
</dbReference>
<sequence>MAEKLIKSTLSEVTMKGRVLTAHGGFYEVLTEGGLYTCRLRGKNKRGEQIAVAGDWVLIEPSKKAEGTIESIYPRKNALHRPSLSNIDQLIILSALQDPEVDFLLVDRLLVIAHYHQIRPLLVFNKADLTADLTAIQTYYRDSYPVFRISARDRLGVEGLLDELSGKTTAIAGQSGVGKSTLINALTGSDDQATASVSDKLKRGRHTTRTTRFIPFESGFIVDTPGFNMLHLPKDLEGRDLSHYYPDFMDQADGCQYRDCLHINEPVCGVKTAVHSGILSDKRYQNYCTLLSELE</sequence>
<comment type="subcellular location">
    <subcellularLocation>
        <location evidence="10">Cytoplasm</location>
    </subcellularLocation>
</comment>
<dbReference type="InterPro" id="IPR027417">
    <property type="entry name" value="P-loop_NTPase"/>
</dbReference>
<gene>
    <name evidence="10 13" type="primary">rsgA</name>
    <name evidence="13" type="ORF">ACKQTC_02250</name>
</gene>
<evidence type="ECO:0000259" key="11">
    <source>
        <dbReference type="PROSITE" id="PS50936"/>
    </source>
</evidence>
<proteinExistence type="inferred from homology"/>
<feature type="binding site" evidence="10">
    <location>
        <begin position="173"/>
        <end position="181"/>
    </location>
    <ligand>
        <name>GTP</name>
        <dbReference type="ChEBI" id="CHEBI:37565"/>
    </ligand>
</feature>
<protein>
    <recommendedName>
        <fullName evidence="10">Small ribosomal subunit biogenesis GTPase RsgA</fullName>
        <ecNumber evidence="10">3.6.1.-</ecNumber>
    </recommendedName>
</protein>
<dbReference type="InterPro" id="IPR012340">
    <property type="entry name" value="NA-bd_OB-fold"/>
</dbReference>
<evidence type="ECO:0000256" key="9">
    <source>
        <dbReference type="ARBA" id="ARBA00023134"/>
    </source>
</evidence>
<evidence type="ECO:0000256" key="7">
    <source>
        <dbReference type="ARBA" id="ARBA00022833"/>
    </source>
</evidence>
<dbReference type="Gene3D" id="3.40.50.300">
    <property type="entry name" value="P-loop containing nucleotide triphosphate hydrolases"/>
    <property type="match status" value="1"/>
</dbReference>
<dbReference type="HAMAP" id="MF_01820">
    <property type="entry name" value="GTPase_RsgA"/>
    <property type="match status" value="1"/>
</dbReference>
<dbReference type="PROSITE" id="PS50936">
    <property type="entry name" value="ENGC_GTPASE"/>
    <property type="match status" value="1"/>
</dbReference>
<dbReference type="Proteomes" id="UP001631949">
    <property type="component" value="Unassembled WGS sequence"/>
</dbReference>
<dbReference type="InterPro" id="IPR010914">
    <property type="entry name" value="RsgA_GTPase_dom"/>
</dbReference>
<evidence type="ECO:0000313" key="13">
    <source>
        <dbReference type="EMBL" id="MFM9413191.1"/>
    </source>
</evidence>
<name>A0ABW9GYV8_9FIRM</name>
<dbReference type="PROSITE" id="PS51721">
    <property type="entry name" value="G_CP"/>
    <property type="match status" value="1"/>
</dbReference>
<feature type="domain" description="CP-type G" evidence="12">
    <location>
        <begin position="76"/>
        <end position="230"/>
    </location>
</feature>
<evidence type="ECO:0000256" key="1">
    <source>
        <dbReference type="ARBA" id="ARBA00022490"/>
    </source>
</evidence>
<comment type="cofactor">
    <cofactor evidence="10">
        <name>Zn(2+)</name>
        <dbReference type="ChEBI" id="CHEBI:29105"/>
    </cofactor>
    <text evidence="10">Binds 1 zinc ion per subunit.</text>
</comment>
<accession>A0ABW9GYV8</accession>
<evidence type="ECO:0000259" key="12">
    <source>
        <dbReference type="PROSITE" id="PS51721"/>
    </source>
</evidence>
<evidence type="ECO:0000256" key="2">
    <source>
        <dbReference type="ARBA" id="ARBA00022517"/>
    </source>
</evidence>
<keyword evidence="14" id="KW-1185">Reference proteome</keyword>
<feature type="binding site" evidence="10">
    <location>
        <position position="255"/>
    </location>
    <ligand>
        <name>Zn(2+)</name>
        <dbReference type="ChEBI" id="CHEBI:29105"/>
    </ligand>
</feature>
<dbReference type="NCBIfam" id="TIGR00157">
    <property type="entry name" value="ribosome small subunit-dependent GTPase A"/>
    <property type="match status" value="1"/>
</dbReference>
<dbReference type="Gene3D" id="2.40.50.140">
    <property type="entry name" value="Nucleic acid-binding proteins"/>
    <property type="match status" value="1"/>
</dbReference>
<evidence type="ECO:0000256" key="5">
    <source>
        <dbReference type="ARBA" id="ARBA00022741"/>
    </source>
</evidence>
<evidence type="ECO:0000256" key="3">
    <source>
        <dbReference type="ARBA" id="ARBA00022723"/>
    </source>
</evidence>
<dbReference type="RefSeq" id="WP_408976807.1">
    <property type="nucleotide sequence ID" value="NZ_JBJUVG010000002.1"/>
</dbReference>
<keyword evidence="5 10" id="KW-0547">Nucleotide-binding</keyword>
<keyword evidence="6 10" id="KW-0378">Hydrolase</keyword>
<keyword evidence="2 10" id="KW-0690">Ribosome biogenesis</keyword>
<comment type="subunit">
    <text evidence="10">Monomer. Associates with 30S ribosomal subunit, binds 16S rRNA.</text>
</comment>
<dbReference type="PANTHER" id="PTHR32120">
    <property type="entry name" value="SMALL RIBOSOMAL SUBUNIT BIOGENESIS GTPASE RSGA"/>
    <property type="match status" value="1"/>
</dbReference>
<keyword evidence="1 10" id="KW-0963">Cytoplasm</keyword>
<feature type="binding site" evidence="10">
    <location>
        <position position="262"/>
    </location>
    <ligand>
        <name>Zn(2+)</name>
        <dbReference type="ChEBI" id="CHEBI:29105"/>
    </ligand>
</feature>
<evidence type="ECO:0000256" key="4">
    <source>
        <dbReference type="ARBA" id="ARBA00022730"/>
    </source>
</evidence>
<dbReference type="Pfam" id="PF03193">
    <property type="entry name" value="RsgA_GTPase"/>
    <property type="match status" value="1"/>
</dbReference>
<keyword evidence="9 10" id="KW-0342">GTP-binding</keyword>
<comment type="function">
    <text evidence="10">One of several proteins that assist in the late maturation steps of the functional core of the 30S ribosomal subunit. Helps release RbfA from mature subunits. May play a role in the assembly of ribosomal proteins into the subunit. Circularly permuted GTPase that catalyzes slow GTP hydrolysis, GTPase activity is stimulated by the 30S ribosomal subunit.</text>
</comment>
<keyword evidence="3 10" id="KW-0479">Metal-binding</keyword>
<dbReference type="InterPro" id="IPR030378">
    <property type="entry name" value="G_CP_dom"/>
</dbReference>
<dbReference type="EC" id="3.6.1.-" evidence="10"/>
<dbReference type="Pfam" id="PF16745">
    <property type="entry name" value="RsgA_N"/>
    <property type="match status" value="1"/>
</dbReference>
<dbReference type="InterPro" id="IPR031944">
    <property type="entry name" value="RsgA_N"/>
</dbReference>
<keyword evidence="4 10" id="KW-0699">rRNA-binding</keyword>
<evidence type="ECO:0000256" key="10">
    <source>
        <dbReference type="HAMAP-Rule" id="MF_01820"/>
    </source>
</evidence>
<comment type="caution">
    <text evidence="13">The sequence shown here is derived from an EMBL/GenBank/DDBJ whole genome shotgun (WGS) entry which is preliminary data.</text>
</comment>
<keyword evidence="8 10" id="KW-0694">RNA-binding</keyword>
<evidence type="ECO:0000256" key="6">
    <source>
        <dbReference type="ARBA" id="ARBA00022801"/>
    </source>
</evidence>
<feature type="domain" description="EngC GTPase" evidence="11">
    <location>
        <begin position="85"/>
        <end position="228"/>
    </location>
</feature>
<comment type="similarity">
    <text evidence="10">Belongs to the TRAFAC class YlqF/YawG GTPase family. RsgA subfamily.</text>
</comment>
<dbReference type="PANTHER" id="PTHR32120:SF11">
    <property type="entry name" value="SMALL RIBOSOMAL SUBUNIT BIOGENESIS GTPASE RSGA 1, MITOCHONDRIAL-RELATED"/>
    <property type="match status" value="1"/>
</dbReference>
<dbReference type="Gene3D" id="1.10.40.50">
    <property type="entry name" value="Probable gtpase engc, domain 3"/>
    <property type="match status" value="1"/>
</dbReference>
<evidence type="ECO:0000256" key="8">
    <source>
        <dbReference type="ARBA" id="ARBA00022884"/>
    </source>
</evidence>
<reference evidence="13 14" key="1">
    <citation type="journal article" date="2016" name="Int. J. Syst. Evol. Microbiol.">
        <title>Peptococcus simiae sp. nov., isolated from rhesus macaque faeces and emended description of the genus Peptococcus.</title>
        <authorList>
            <person name="Shkoporov A.N."/>
            <person name="Efimov B.A."/>
            <person name="Kondova I."/>
            <person name="Ouwerling B."/>
            <person name="Chaplin A.V."/>
            <person name="Shcherbakova V.A."/>
            <person name="Langermans J.A.M."/>
        </authorList>
    </citation>
    <scope>NUCLEOTIDE SEQUENCE [LARGE SCALE GENOMIC DNA]</scope>
    <source>
        <strain evidence="13 14">M108</strain>
    </source>
</reference>
<organism evidence="13 14">
    <name type="scientific">Peptococcus simiae</name>
    <dbReference type="NCBI Taxonomy" id="1643805"/>
    <lineage>
        <taxon>Bacteria</taxon>
        <taxon>Bacillati</taxon>
        <taxon>Bacillota</taxon>
        <taxon>Clostridia</taxon>
        <taxon>Eubacteriales</taxon>
        <taxon>Peptococcaceae</taxon>
        <taxon>Peptococcus</taxon>
    </lineage>
</organism>
<keyword evidence="7 10" id="KW-0862">Zinc</keyword>
<feature type="binding site" evidence="10">
    <location>
        <position position="268"/>
    </location>
    <ligand>
        <name>Zn(2+)</name>
        <dbReference type="ChEBI" id="CHEBI:29105"/>
    </ligand>
</feature>
<dbReference type="CDD" id="cd01854">
    <property type="entry name" value="YjeQ_EngC"/>
    <property type="match status" value="1"/>
</dbReference>
<evidence type="ECO:0000313" key="14">
    <source>
        <dbReference type="Proteomes" id="UP001631949"/>
    </source>
</evidence>
<dbReference type="SUPFAM" id="SSF50249">
    <property type="entry name" value="Nucleic acid-binding proteins"/>
    <property type="match status" value="1"/>
</dbReference>
<feature type="binding site" evidence="10">
    <location>
        <position position="260"/>
    </location>
    <ligand>
        <name>Zn(2+)</name>
        <dbReference type="ChEBI" id="CHEBI:29105"/>
    </ligand>
</feature>
<dbReference type="InterPro" id="IPR004881">
    <property type="entry name" value="Ribosome_biogen_GTPase_RsgA"/>
</dbReference>
<dbReference type="EMBL" id="JBJUVG010000002">
    <property type="protein sequence ID" value="MFM9413191.1"/>
    <property type="molecule type" value="Genomic_DNA"/>
</dbReference>